<dbReference type="Proteomes" id="UP000050345">
    <property type="component" value="Unassembled WGS sequence"/>
</dbReference>
<protein>
    <submittedName>
        <fullName evidence="1">Uncharacterized protein</fullName>
    </submittedName>
</protein>
<dbReference type="AlphaFoldDB" id="A0A9X0GYV9"/>
<dbReference type="EMBL" id="LJQF01000449">
    <property type="protein sequence ID" value="KPX05012.1"/>
    <property type="molecule type" value="Genomic_DNA"/>
</dbReference>
<proteinExistence type="predicted"/>
<name>A0A9X0GYV9_PSESX</name>
<reference evidence="1 2" key="1">
    <citation type="submission" date="2015-09" db="EMBL/GenBank/DDBJ databases">
        <title>Genome announcement of multiple Pseudomonas syringae strains.</title>
        <authorList>
            <person name="Thakur S."/>
            <person name="Wang P.W."/>
            <person name="Gong Y."/>
            <person name="Weir B.S."/>
            <person name="Guttman D.S."/>
        </authorList>
    </citation>
    <scope>NUCLEOTIDE SEQUENCE [LARGE SCALE GENOMIC DNA]</scope>
    <source>
        <strain evidence="1 2">ICMP9757</strain>
    </source>
</reference>
<gene>
    <name evidence="1" type="ORF">ALO73_01547</name>
</gene>
<comment type="caution">
    <text evidence="1">The sequence shown here is derived from an EMBL/GenBank/DDBJ whole genome shotgun (WGS) entry which is preliminary data.</text>
</comment>
<evidence type="ECO:0000313" key="1">
    <source>
        <dbReference type="EMBL" id="KPX05012.1"/>
    </source>
</evidence>
<dbReference type="RefSeq" id="WP_247617953.1">
    <property type="nucleotide sequence ID" value="NZ_JYHD01000038.1"/>
</dbReference>
<sequence length="54" mass="6247">MEDELDCVTDSMRGVAMRLDDQVLQAPGQRQPLKLLAVWLRQDPNNRLALKELR</sequence>
<accession>A0A9X0GYV9</accession>
<organism evidence="1 2">
    <name type="scientific">Pseudomonas syringae pv. daphniphylli</name>
    <dbReference type="NCBI Taxonomy" id="264455"/>
    <lineage>
        <taxon>Bacteria</taxon>
        <taxon>Pseudomonadati</taxon>
        <taxon>Pseudomonadota</taxon>
        <taxon>Gammaproteobacteria</taxon>
        <taxon>Pseudomonadales</taxon>
        <taxon>Pseudomonadaceae</taxon>
        <taxon>Pseudomonas</taxon>
        <taxon>Pseudomonas syringae</taxon>
    </lineage>
</organism>
<evidence type="ECO:0000313" key="2">
    <source>
        <dbReference type="Proteomes" id="UP000050345"/>
    </source>
</evidence>